<dbReference type="KEGG" id="madi:A7U43_14450"/>
<dbReference type="AlphaFoldDB" id="A0A172UN15"/>
<reference evidence="1 2" key="1">
    <citation type="submission" date="2016-05" db="EMBL/GenBank/DDBJ databases">
        <title>Complete genome sequence of a phthalic acid esters degrading Mycobacterium sp. YC-RL4.</title>
        <authorList>
            <person name="Ren L."/>
            <person name="Fan S."/>
            <person name="Ruth N."/>
            <person name="Jia Y."/>
            <person name="Wang J."/>
            <person name="Qiao C."/>
        </authorList>
    </citation>
    <scope>NUCLEOTIDE SEQUENCE [LARGE SCALE GENOMIC DNA]</scope>
    <source>
        <strain evidence="1 2">YC-RL4</strain>
    </source>
</reference>
<name>A0A172UN15_9MYCO</name>
<evidence type="ECO:0008006" key="3">
    <source>
        <dbReference type="Google" id="ProtNLM"/>
    </source>
</evidence>
<evidence type="ECO:0000313" key="1">
    <source>
        <dbReference type="EMBL" id="ANE80348.1"/>
    </source>
</evidence>
<dbReference type="OrthoDB" id="4714464at2"/>
<organism evidence="1 2">
    <name type="scientific">Mycobacterium adipatum</name>
    <dbReference type="NCBI Taxonomy" id="1682113"/>
    <lineage>
        <taxon>Bacteria</taxon>
        <taxon>Bacillati</taxon>
        <taxon>Actinomycetota</taxon>
        <taxon>Actinomycetes</taxon>
        <taxon>Mycobacteriales</taxon>
        <taxon>Mycobacteriaceae</taxon>
        <taxon>Mycobacterium</taxon>
    </lineage>
</organism>
<evidence type="ECO:0000313" key="2">
    <source>
        <dbReference type="Proteomes" id="UP000077143"/>
    </source>
</evidence>
<gene>
    <name evidence="1" type="ORF">A7U43_14450</name>
</gene>
<protein>
    <recommendedName>
        <fullName evidence="3">DUF4352 domain-containing protein</fullName>
    </recommendedName>
</protein>
<accession>A0A172UN15</accession>
<proteinExistence type="predicted"/>
<keyword evidence="2" id="KW-1185">Reference proteome</keyword>
<dbReference type="Proteomes" id="UP000077143">
    <property type="component" value="Chromosome"/>
</dbReference>
<sequence length="204" mass="22271">METARGSAATTVTGRVRRWLSGWGFKEWRRAGLVAVLVATAAFGGLDTVNKQITDLKPGEMFDNGRFEMTVQRATLVDEVRAGKRVLFSDKPGRRYLGLVMKVRNHSTLPGAVYNPIELPGRPGAHFLSSMRVADGTGEIVLGPGLADEVVLVWELPAEALSVGDEVAVRILREVRKLGATYSQGWVRDEARYARLTVPVGGPR</sequence>
<dbReference type="RefSeq" id="WP_067996388.1">
    <property type="nucleotide sequence ID" value="NZ_CP015596.1"/>
</dbReference>
<dbReference type="STRING" id="1682113.A7U43_14450"/>
<dbReference type="EMBL" id="CP015596">
    <property type="protein sequence ID" value="ANE80348.1"/>
    <property type="molecule type" value="Genomic_DNA"/>
</dbReference>